<evidence type="ECO:0000313" key="4">
    <source>
        <dbReference type="Proteomes" id="UP001140094"/>
    </source>
</evidence>
<dbReference type="GO" id="GO:0005739">
    <property type="term" value="C:mitochondrion"/>
    <property type="evidence" value="ECO:0007669"/>
    <property type="project" value="TreeGrafter"/>
</dbReference>
<dbReference type="PANTHER" id="PTHR28112">
    <property type="entry name" value="SRP-INDEPENDENT TARGETING PROTEIN 3"/>
    <property type="match status" value="1"/>
</dbReference>
<keyword evidence="2" id="KW-0812">Transmembrane</keyword>
<dbReference type="Pfam" id="PF10032">
    <property type="entry name" value="Pho88"/>
    <property type="match status" value="1"/>
</dbReference>
<proteinExistence type="predicted"/>
<dbReference type="EMBL" id="JANBUO010003706">
    <property type="protein sequence ID" value="KAJ2789784.1"/>
    <property type="molecule type" value="Genomic_DNA"/>
</dbReference>
<evidence type="ECO:0000256" key="2">
    <source>
        <dbReference type="SAM" id="Phobius"/>
    </source>
</evidence>
<organism evidence="3 4">
    <name type="scientific">Coemansia guatemalensis</name>
    <dbReference type="NCBI Taxonomy" id="2761395"/>
    <lineage>
        <taxon>Eukaryota</taxon>
        <taxon>Fungi</taxon>
        <taxon>Fungi incertae sedis</taxon>
        <taxon>Zoopagomycota</taxon>
        <taxon>Kickxellomycotina</taxon>
        <taxon>Kickxellomycetes</taxon>
        <taxon>Kickxellales</taxon>
        <taxon>Kickxellaceae</taxon>
        <taxon>Coemansia</taxon>
    </lineage>
</organism>
<feature type="non-terminal residue" evidence="3">
    <location>
        <position position="193"/>
    </location>
</feature>
<dbReference type="GO" id="GO:0045047">
    <property type="term" value="P:protein targeting to ER"/>
    <property type="evidence" value="ECO:0007669"/>
    <property type="project" value="InterPro"/>
</dbReference>
<keyword evidence="4" id="KW-1185">Reference proteome</keyword>
<sequence>LTQLAVIFGTMHLVKKAGLENPEYALVIRGIYAVSTMVILGLTQYLKSQIQKRNDTTALEYDDPASGSQQTRIVTTVSKYDLGEIAKLQKSTLFTAAIVVFMHFKFGYIQPLILQSLLPMLNLYKNPLVQIHILGKPAIDSLKRPWVPENPFAALTGSAAASGTGGDSEHAETTSSTAAAVEAEPASTDNEET</sequence>
<accession>A0A9W8HMF4</accession>
<evidence type="ECO:0000256" key="1">
    <source>
        <dbReference type="SAM" id="MobiDB-lite"/>
    </source>
</evidence>
<evidence type="ECO:0000313" key="3">
    <source>
        <dbReference type="EMBL" id="KAJ2789784.1"/>
    </source>
</evidence>
<gene>
    <name evidence="3" type="primary">PHO88</name>
    <name evidence="3" type="ORF">H4R20_007118</name>
</gene>
<dbReference type="AlphaFoldDB" id="A0A9W8HMF4"/>
<keyword evidence="2" id="KW-0472">Membrane</keyword>
<comment type="caution">
    <text evidence="3">The sequence shown here is derived from an EMBL/GenBank/DDBJ whole genome shotgun (WGS) entry which is preliminary data.</text>
</comment>
<dbReference type="Proteomes" id="UP001140094">
    <property type="component" value="Unassembled WGS sequence"/>
</dbReference>
<keyword evidence="2" id="KW-1133">Transmembrane helix</keyword>
<name>A0A9W8HMF4_9FUNG</name>
<feature type="transmembrane region" description="Helical" evidence="2">
    <location>
        <begin position="24"/>
        <end position="43"/>
    </location>
</feature>
<dbReference type="OrthoDB" id="18139at2759"/>
<reference evidence="3" key="1">
    <citation type="submission" date="2022-07" db="EMBL/GenBank/DDBJ databases">
        <title>Phylogenomic reconstructions and comparative analyses of Kickxellomycotina fungi.</title>
        <authorList>
            <person name="Reynolds N.K."/>
            <person name="Stajich J.E."/>
            <person name="Barry K."/>
            <person name="Grigoriev I.V."/>
            <person name="Crous P."/>
            <person name="Smith M.E."/>
        </authorList>
    </citation>
    <scope>NUCLEOTIDE SEQUENCE</scope>
    <source>
        <strain evidence="3">NRRL 1565</strain>
    </source>
</reference>
<feature type="compositionally biased region" description="Low complexity" evidence="1">
    <location>
        <begin position="173"/>
        <end position="193"/>
    </location>
</feature>
<dbReference type="GO" id="GO:0005783">
    <property type="term" value="C:endoplasmic reticulum"/>
    <property type="evidence" value="ECO:0007669"/>
    <property type="project" value="InterPro"/>
</dbReference>
<protein>
    <submittedName>
        <fullName evidence="3">Phosphate transporter (Pho88)</fullName>
    </submittedName>
</protein>
<dbReference type="InterPro" id="IPR012098">
    <property type="entry name" value="SND3_fun"/>
</dbReference>
<feature type="non-terminal residue" evidence="3">
    <location>
        <position position="1"/>
    </location>
</feature>
<feature type="region of interest" description="Disordered" evidence="1">
    <location>
        <begin position="157"/>
        <end position="193"/>
    </location>
</feature>
<dbReference type="PANTHER" id="PTHR28112:SF1">
    <property type="entry name" value="SRP-INDEPENDENT TARGETING PROTEIN 3"/>
    <property type="match status" value="1"/>
</dbReference>